<evidence type="ECO:0008006" key="4">
    <source>
        <dbReference type="Google" id="ProtNLM"/>
    </source>
</evidence>
<dbReference type="AlphaFoldDB" id="A0A4S8HKU1"/>
<evidence type="ECO:0000256" key="1">
    <source>
        <dbReference type="SAM" id="SignalP"/>
    </source>
</evidence>
<organism evidence="2 3">
    <name type="scientific">Niastella caeni</name>
    <dbReference type="NCBI Taxonomy" id="2569763"/>
    <lineage>
        <taxon>Bacteria</taxon>
        <taxon>Pseudomonadati</taxon>
        <taxon>Bacteroidota</taxon>
        <taxon>Chitinophagia</taxon>
        <taxon>Chitinophagales</taxon>
        <taxon>Chitinophagaceae</taxon>
        <taxon>Niastella</taxon>
    </lineage>
</organism>
<dbReference type="Proteomes" id="UP000306918">
    <property type="component" value="Unassembled WGS sequence"/>
</dbReference>
<reference evidence="2 3" key="1">
    <citation type="submission" date="2019-04" db="EMBL/GenBank/DDBJ databases">
        <title>Niastella caeni sp. nov., isolated from activated sludge.</title>
        <authorList>
            <person name="Sheng M."/>
        </authorList>
    </citation>
    <scope>NUCLEOTIDE SEQUENCE [LARGE SCALE GENOMIC DNA]</scope>
    <source>
        <strain evidence="2 3">HX-2-15</strain>
    </source>
</reference>
<accession>A0A4S8HKU1</accession>
<evidence type="ECO:0000313" key="3">
    <source>
        <dbReference type="Proteomes" id="UP000306918"/>
    </source>
</evidence>
<keyword evidence="3" id="KW-1185">Reference proteome</keyword>
<comment type="caution">
    <text evidence="2">The sequence shown here is derived from an EMBL/GenBank/DDBJ whole genome shotgun (WGS) entry which is preliminary data.</text>
</comment>
<name>A0A4S8HKU1_9BACT</name>
<feature type="signal peptide" evidence="1">
    <location>
        <begin position="1"/>
        <end position="22"/>
    </location>
</feature>
<dbReference type="RefSeq" id="WP_136579980.1">
    <property type="nucleotide sequence ID" value="NZ_STFF01000009.1"/>
</dbReference>
<gene>
    <name evidence="2" type="ORF">FAM09_25425</name>
</gene>
<dbReference type="PROSITE" id="PS51257">
    <property type="entry name" value="PROKAR_LIPOPROTEIN"/>
    <property type="match status" value="1"/>
</dbReference>
<feature type="chain" id="PRO_5020848502" description="Lipoprotein" evidence="1">
    <location>
        <begin position="23"/>
        <end position="286"/>
    </location>
</feature>
<keyword evidence="1" id="KW-0732">Signal</keyword>
<protein>
    <recommendedName>
        <fullName evidence="4">Lipoprotein</fullName>
    </recommendedName>
</protein>
<evidence type="ECO:0000313" key="2">
    <source>
        <dbReference type="EMBL" id="THU33492.1"/>
    </source>
</evidence>
<dbReference type="OrthoDB" id="947938at2"/>
<dbReference type="EMBL" id="STFF01000009">
    <property type="protein sequence ID" value="THU33492.1"/>
    <property type="molecule type" value="Genomic_DNA"/>
</dbReference>
<proteinExistence type="predicted"/>
<sequence>MRLVYFFLLMITMLASCESKNAKTGLPFTKDSLMGNWMAVKVTASLKIMNSTRRTAFEDYRDSVMEPIYDNVELAVFQFQPGGVVTVDDGHVDKITGNWLYNDKRELLLRYKYLVEKNRSLFSVEHYWHDSLQLENVIPRNRDTMYVTYFMQKLRTNDSVPNLFDPALNKWREKPLHAEDPAAIKTRLKQVLYYYSAYFANISGNRIPVFNIRKILCPILFYNGGIGLQKFNKNDEWKKVFYDNSDAQKAHAMLSDAFSKITNYPDKAGDYVKEYVVALKLVADAL</sequence>